<comment type="caution">
    <text evidence="1">The sequence shown here is derived from an EMBL/GenBank/DDBJ whole genome shotgun (WGS) entry which is preliminary data.</text>
</comment>
<keyword evidence="2" id="KW-1185">Reference proteome</keyword>
<dbReference type="EMBL" id="CACTIH010005572">
    <property type="protein sequence ID" value="CAA2997910.1"/>
    <property type="molecule type" value="Genomic_DNA"/>
</dbReference>
<name>A0A8S0SZ43_OLEEU</name>
<dbReference type="PANTHER" id="PTHR36060">
    <property type="entry name" value="OS02G0272400 PROTEIN"/>
    <property type="match status" value="1"/>
</dbReference>
<evidence type="ECO:0000313" key="2">
    <source>
        <dbReference type="Proteomes" id="UP000594638"/>
    </source>
</evidence>
<organism evidence="1 2">
    <name type="scientific">Olea europaea subsp. europaea</name>
    <dbReference type="NCBI Taxonomy" id="158383"/>
    <lineage>
        <taxon>Eukaryota</taxon>
        <taxon>Viridiplantae</taxon>
        <taxon>Streptophyta</taxon>
        <taxon>Embryophyta</taxon>
        <taxon>Tracheophyta</taxon>
        <taxon>Spermatophyta</taxon>
        <taxon>Magnoliopsida</taxon>
        <taxon>eudicotyledons</taxon>
        <taxon>Gunneridae</taxon>
        <taxon>Pentapetalae</taxon>
        <taxon>asterids</taxon>
        <taxon>lamiids</taxon>
        <taxon>Lamiales</taxon>
        <taxon>Oleaceae</taxon>
        <taxon>Oleeae</taxon>
        <taxon>Olea</taxon>
    </lineage>
</organism>
<dbReference type="PANTHER" id="PTHR36060:SF1">
    <property type="entry name" value="OS02G0272400 PROTEIN"/>
    <property type="match status" value="1"/>
</dbReference>
<dbReference type="OrthoDB" id="1870641at2759"/>
<evidence type="ECO:0000313" key="1">
    <source>
        <dbReference type="EMBL" id="CAA2997910.1"/>
    </source>
</evidence>
<dbReference type="Proteomes" id="UP000594638">
    <property type="component" value="Unassembled WGS sequence"/>
</dbReference>
<sequence length="101" mass="11352">MARTVDALRQAFKQKHEYESLREEENAWYKLQKPLILLALMVLCVHALISTEDNSGRPFSGAFLDQRFLVNFTTESGGNGGDVDGEMDFSRGVCFDGSRDC</sequence>
<proteinExistence type="predicted"/>
<gene>
    <name evidence="1" type="ORF">OLEA9_A054985</name>
</gene>
<protein>
    <submittedName>
        <fullName evidence="1">Uncharacterized protein</fullName>
    </submittedName>
</protein>
<dbReference type="AlphaFoldDB" id="A0A8S0SZ43"/>
<dbReference type="Gramene" id="OE9A054985T1">
    <property type="protein sequence ID" value="OE9A054985C1"/>
    <property type="gene ID" value="OE9A054985"/>
</dbReference>
<reference evidence="1 2" key="1">
    <citation type="submission" date="2019-12" db="EMBL/GenBank/DDBJ databases">
        <authorList>
            <person name="Alioto T."/>
            <person name="Alioto T."/>
            <person name="Gomez Garrido J."/>
        </authorList>
    </citation>
    <scope>NUCLEOTIDE SEQUENCE [LARGE SCALE GENOMIC DNA]</scope>
</reference>
<accession>A0A8S0SZ43</accession>